<dbReference type="InterPro" id="IPR001368">
    <property type="entry name" value="TNFR/NGFR_Cys_rich_reg"/>
</dbReference>
<dbReference type="Gene3D" id="1.10.533.10">
    <property type="entry name" value="Death Domain, Fas"/>
    <property type="match status" value="1"/>
</dbReference>
<dbReference type="Proteomes" id="UP000225706">
    <property type="component" value="Unassembled WGS sequence"/>
</dbReference>
<feature type="repeat" description="TNFR-Cys" evidence="1">
    <location>
        <begin position="81"/>
        <end position="119"/>
    </location>
</feature>
<accession>A0A2B4S348</accession>
<protein>
    <recommendedName>
        <fullName evidence="4">TNFR-Cys domain-containing protein</fullName>
    </recommendedName>
</protein>
<dbReference type="OrthoDB" id="5966984at2759"/>
<feature type="signal peptide" evidence="3">
    <location>
        <begin position="1"/>
        <end position="28"/>
    </location>
</feature>
<organism evidence="5 6">
    <name type="scientific">Stylophora pistillata</name>
    <name type="common">Smooth cauliflower coral</name>
    <dbReference type="NCBI Taxonomy" id="50429"/>
    <lineage>
        <taxon>Eukaryota</taxon>
        <taxon>Metazoa</taxon>
        <taxon>Cnidaria</taxon>
        <taxon>Anthozoa</taxon>
        <taxon>Hexacorallia</taxon>
        <taxon>Scleractinia</taxon>
        <taxon>Astrocoeniina</taxon>
        <taxon>Pocilloporidae</taxon>
        <taxon>Stylophora</taxon>
    </lineage>
</organism>
<feature type="domain" description="TNFR-Cys" evidence="4">
    <location>
        <begin position="81"/>
        <end position="119"/>
    </location>
</feature>
<evidence type="ECO:0000256" key="2">
    <source>
        <dbReference type="SAM" id="Phobius"/>
    </source>
</evidence>
<feature type="transmembrane region" description="Helical" evidence="2">
    <location>
        <begin position="231"/>
        <end position="254"/>
    </location>
</feature>
<evidence type="ECO:0000256" key="3">
    <source>
        <dbReference type="SAM" id="SignalP"/>
    </source>
</evidence>
<keyword evidence="6" id="KW-1185">Reference proteome</keyword>
<evidence type="ECO:0000256" key="1">
    <source>
        <dbReference type="PROSITE-ProRule" id="PRU00206"/>
    </source>
</evidence>
<evidence type="ECO:0000259" key="4">
    <source>
        <dbReference type="PROSITE" id="PS50050"/>
    </source>
</evidence>
<reference evidence="6" key="1">
    <citation type="journal article" date="2017" name="bioRxiv">
        <title>Comparative analysis of the genomes of Stylophora pistillata and Acropora digitifera provides evidence for extensive differences between species of corals.</title>
        <authorList>
            <person name="Voolstra C.R."/>
            <person name="Li Y."/>
            <person name="Liew Y.J."/>
            <person name="Baumgarten S."/>
            <person name="Zoccola D."/>
            <person name="Flot J.-F."/>
            <person name="Tambutte S."/>
            <person name="Allemand D."/>
            <person name="Aranda M."/>
        </authorList>
    </citation>
    <scope>NUCLEOTIDE SEQUENCE [LARGE SCALE GENOMIC DNA]</scope>
</reference>
<dbReference type="SUPFAM" id="SSF47986">
    <property type="entry name" value="DEATH domain"/>
    <property type="match status" value="1"/>
</dbReference>
<sequence length="398" mass="45190">MEDFGRFVKKMFAVFVIFLTVLVEQGYGSNRCQRKAYIELYNKQNPAKFKCWPPPECHNGQEATVEPGSSHPFGTDISCRSCKNGFFSNNQTIYKCRKCTSCGKKQELYPCTFVKDRECANKCISDKYYFNSTEKECYPCVECCEGDDENIEPQCITMRKGIVIGGKGEKHCRLSNRRCDELPSTSPDRCTCNCSVPNNLRVAIGDFPTWNMSSNLHNNSSSLHKPCVVEMSFIIGLSCSLVVVLLLILGYFFYWRRTCPTFCISDSSTCAGSGCYEEVMQLTQQCMPCQEKLSLIPEVRIDEIPYDVEEILTEKLDANKPKAKNWWAVGRKIGILRSKLENVEQGGYPTKTIIDILSTWSDVPSIRQFVEIVHKLGRHDICNAVVEFYQNSTPETAV</sequence>
<gene>
    <name evidence="5" type="ORF">AWC38_SpisGene12019</name>
</gene>
<evidence type="ECO:0000313" key="6">
    <source>
        <dbReference type="Proteomes" id="UP000225706"/>
    </source>
</evidence>
<evidence type="ECO:0000313" key="5">
    <source>
        <dbReference type="EMBL" id="PFX23459.1"/>
    </source>
</evidence>
<dbReference type="PROSITE" id="PS50050">
    <property type="entry name" value="TNFR_NGFR_2"/>
    <property type="match status" value="1"/>
</dbReference>
<feature type="chain" id="PRO_5013287433" description="TNFR-Cys domain-containing protein" evidence="3">
    <location>
        <begin position="29"/>
        <end position="398"/>
    </location>
</feature>
<comment type="caution">
    <text evidence="5">The sequence shown here is derived from an EMBL/GenBank/DDBJ whole genome shotgun (WGS) entry which is preliminary data.</text>
</comment>
<dbReference type="AlphaFoldDB" id="A0A2B4S348"/>
<dbReference type="Gene3D" id="2.10.50.10">
    <property type="entry name" value="Tumor Necrosis Factor Receptor, subunit A, domain 2"/>
    <property type="match status" value="1"/>
</dbReference>
<comment type="caution">
    <text evidence="1">Lacks conserved residue(s) required for the propagation of feature annotation.</text>
</comment>
<keyword evidence="2" id="KW-0812">Transmembrane</keyword>
<name>A0A2B4S348_STYPI</name>
<dbReference type="InterPro" id="IPR011029">
    <property type="entry name" value="DEATH-like_dom_sf"/>
</dbReference>
<keyword evidence="3" id="KW-0732">Signal</keyword>
<dbReference type="EMBL" id="LSMT01000207">
    <property type="protein sequence ID" value="PFX23459.1"/>
    <property type="molecule type" value="Genomic_DNA"/>
</dbReference>
<keyword evidence="2" id="KW-0472">Membrane</keyword>
<proteinExistence type="predicted"/>
<keyword evidence="2" id="KW-1133">Transmembrane helix</keyword>